<dbReference type="AlphaFoldDB" id="A0A6N4TIG5"/>
<dbReference type="EMBL" id="AP019695">
    <property type="protein sequence ID" value="BBK21902.1"/>
    <property type="molecule type" value="Genomic_DNA"/>
</dbReference>
<evidence type="ECO:0000256" key="1">
    <source>
        <dbReference type="SAM" id="MobiDB-lite"/>
    </source>
</evidence>
<keyword evidence="3" id="KW-1185">Reference proteome</keyword>
<evidence type="ECO:0000313" key="2">
    <source>
        <dbReference type="EMBL" id="BBK21902.1"/>
    </source>
</evidence>
<proteinExistence type="predicted"/>
<dbReference type="Proteomes" id="UP000464754">
    <property type="component" value="Chromosome"/>
</dbReference>
<organism evidence="2 3">
    <name type="scientific">Amedibacterium intestinale</name>
    <dbReference type="NCBI Taxonomy" id="2583452"/>
    <lineage>
        <taxon>Bacteria</taxon>
        <taxon>Bacillati</taxon>
        <taxon>Bacillota</taxon>
        <taxon>Erysipelotrichia</taxon>
        <taxon>Erysipelotrichales</taxon>
        <taxon>Erysipelotrichaceae</taxon>
        <taxon>Amedibacterium</taxon>
    </lineage>
</organism>
<sequence>MKKLEKENSGKEEPLFEEEEREKLIEENLTEEEIENLTKAGYSRDQIAWVGKQKASSEKFGKKIPIIAEILTWLPPY</sequence>
<gene>
    <name evidence="2" type="ORF">Aargi30884_08050</name>
</gene>
<evidence type="ECO:0000313" key="3">
    <source>
        <dbReference type="Proteomes" id="UP000464754"/>
    </source>
</evidence>
<reference evidence="3" key="1">
    <citation type="submission" date="2019-05" db="EMBL/GenBank/DDBJ databases">
        <title>Complete genome sequencing of Absiella argi strain JCM 30884.</title>
        <authorList>
            <person name="Sakamoto M."/>
            <person name="Murakami T."/>
            <person name="Mori H."/>
        </authorList>
    </citation>
    <scope>NUCLEOTIDE SEQUENCE [LARGE SCALE GENOMIC DNA]</scope>
    <source>
        <strain evidence="3">JCM 30884</strain>
    </source>
</reference>
<dbReference type="RefSeq" id="WP_115715056.1">
    <property type="nucleotide sequence ID" value="NZ_AP019695.1"/>
</dbReference>
<feature type="region of interest" description="Disordered" evidence="1">
    <location>
        <begin position="1"/>
        <end position="22"/>
    </location>
</feature>
<dbReference type="KEGG" id="aarg:Aargi30884_08050"/>
<feature type="compositionally biased region" description="Basic and acidic residues" evidence="1">
    <location>
        <begin position="1"/>
        <end position="14"/>
    </location>
</feature>
<accession>A0A6N4TIG5</accession>
<protein>
    <submittedName>
        <fullName evidence="2">Uncharacterized protein</fullName>
    </submittedName>
</protein>
<name>A0A6N4TIG5_9FIRM</name>